<keyword evidence="2" id="KW-1185">Reference proteome</keyword>
<dbReference type="AlphaFoldDB" id="A0A5C6M9G5"/>
<evidence type="ECO:0000313" key="2">
    <source>
        <dbReference type="Proteomes" id="UP000321083"/>
    </source>
</evidence>
<gene>
    <name evidence="1" type="ORF">E3A20_05920</name>
</gene>
<dbReference type="EMBL" id="SRHE01000076">
    <property type="protein sequence ID" value="TWW10823.1"/>
    <property type="molecule type" value="Genomic_DNA"/>
</dbReference>
<accession>A0A5C6M9G5</accession>
<evidence type="ECO:0000313" key="1">
    <source>
        <dbReference type="EMBL" id="TWW10823.1"/>
    </source>
</evidence>
<proteinExistence type="predicted"/>
<reference evidence="1 2" key="1">
    <citation type="submission" date="2019-08" db="EMBL/GenBank/DDBJ databases">
        <title>100 year-old enigma solved: identification of Planctomyces bekefii, the type genus and species of the phylum Planctomycetes.</title>
        <authorList>
            <person name="Svetlana D.N."/>
            <person name="Overmann J."/>
        </authorList>
    </citation>
    <scope>NUCLEOTIDE SEQUENCE [LARGE SCALE GENOMIC DNA]</scope>
    <source>
        <strain evidence="1">Phe10_nw2017</strain>
    </source>
</reference>
<dbReference type="Proteomes" id="UP000321083">
    <property type="component" value="Unassembled WGS sequence"/>
</dbReference>
<protein>
    <submittedName>
        <fullName evidence="1">Uncharacterized protein</fullName>
    </submittedName>
</protein>
<sequence>MVVLQHAAESFSAFDPASDGVTITGWFNQLIAQSLMVSFGMVMLDVFTHGMLQRPLSEEDHPVEALSLQAPKPAFHLRVQVGTLRWQQDDFGLGILLDKATHRDEAAVTVHNQMTGIPQQPIFAVGQIATDLSDP</sequence>
<organism evidence="1 2">
    <name type="scientific">Planctomyces bekefii</name>
    <dbReference type="NCBI Taxonomy" id="1653850"/>
    <lineage>
        <taxon>Bacteria</taxon>
        <taxon>Pseudomonadati</taxon>
        <taxon>Planctomycetota</taxon>
        <taxon>Planctomycetia</taxon>
        <taxon>Planctomycetales</taxon>
        <taxon>Planctomycetaceae</taxon>
        <taxon>Planctomyces</taxon>
    </lineage>
</organism>
<name>A0A5C6M9G5_9PLAN</name>
<reference evidence="1 2" key="2">
    <citation type="submission" date="2019-08" db="EMBL/GenBank/DDBJ databases">
        <authorList>
            <person name="Henke P."/>
        </authorList>
    </citation>
    <scope>NUCLEOTIDE SEQUENCE [LARGE SCALE GENOMIC DNA]</scope>
    <source>
        <strain evidence="1">Phe10_nw2017</strain>
    </source>
</reference>
<comment type="caution">
    <text evidence="1">The sequence shown here is derived from an EMBL/GenBank/DDBJ whole genome shotgun (WGS) entry which is preliminary data.</text>
</comment>